<evidence type="ECO:0000259" key="9">
    <source>
        <dbReference type="PROSITE" id="PS50071"/>
    </source>
</evidence>
<dbReference type="SMART" id="SM00389">
    <property type="entry name" value="HOX"/>
    <property type="match status" value="1"/>
</dbReference>
<protein>
    <submittedName>
        <fullName evidence="11">Homeobox protein OTX1</fullName>
    </submittedName>
</protein>
<dbReference type="Gene3D" id="1.10.10.60">
    <property type="entry name" value="Homeodomain-like"/>
    <property type="match status" value="1"/>
</dbReference>
<evidence type="ECO:0000256" key="6">
    <source>
        <dbReference type="PROSITE-ProRule" id="PRU00108"/>
    </source>
</evidence>
<dbReference type="GO" id="GO:0003677">
    <property type="term" value="F:DNA binding"/>
    <property type="evidence" value="ECO:0007669"/>
    <property type="project" value="UniProtKB-KW"/>
</dbReference>
<dbReference type="CDD" id="cd00086">
    <property type="entry name" value="homeodomain"/>
    <property type="match status" value="1"/>
</dbReference>
<reference evidence="11" key="1">
    <citation type="submission" date="2025-08" db="UniProtKB">
        <authorList>
            <consortium name="RefSeq"/>
        </authorList>
    </citation>
    <scope>IDENTIFICATION</scope>
    <source>
        <tissue evidence="11">Whole larvae</tissue>
    </source>
</reference>
<evidence type="ECO:0000256" key="7">
    <source>
        <dbReference type="RuleBase" id="RU000682"/>
    </source>
</evidence>
<proteinExistence type="predicted"/>
<dbReference type="InterPro" id="IPR009057">
    <property type="entry name" value="Homeodomain-like_sf"/>
</dbReference>
<evidence type="ECO:0000256" key="8">
    <source>
        <dbReference type="SAM" id="MobiDB-lite"/>
    </source>
</evidence>
<feature type="domain" description="Homeobox" evidence="9">
    <location>
        <begin position="89"/>
        <end position="149"/>
    </location>
</feature>
<keyword evidence="5 6" id="KW-0539">Nucleus</keyword>
<gene>
    <name evidence="11" type="primary">LOC128200054</name>
</gene>
<organism evidence="10 11">
    <name type="scientific">Galleria mellonella</name>
    <name type="common">Greater wax moth</name>
    <dbReference type="NCBI Taxonomy" id="7137"/>
    <lineage>
        <taxon>Eukaryota</taxon>
        <taxon>Metazoa</taxon>
        <taxon>Ecdysozoa</taxon>
        <taxon>Arthropoda</taxon>
        <taxon>Hexapoda</taxon>
        <taxon>Insecta</taxon>
        <taxon>Pterygota</taxon>
        <taxon>Neoptera</taxon>
        <taxon>Endopterygota</taxon>
        <taxon>Lepidoptera</taxon>
        <taxon>Glossata</taxon>
        <taxon>Ditrysia</taxon>
        <taxon>Pyraloidea</taxon>
        <taxon>Pyralidae</taxon>
        <taxon>Galleriinae</taxon>
        <taxon>Galleria</taxon>
    </lineage>
</organism>
<feature type="compositionally biased region" description="Polar residues" evidence="8">
    <location>
        <begin position="272"/>
        <end position="282"/>
    </location>
</feature>
<evidence type="ECO:0000256" key="1">
    <source>
        <dbReference type="ARBA" id="ARBA00004123"/>
    </source>
</evidence>
<sequence length="498" mass="54084">MALLTNSATATGPTTTGPAAPQAHHSTTPLHHYFHYLKQPSPLAQNPYAHHSSAHHMGMGPGPLGSLGPFGLTHHGLEAVGFPQGVNPRKQRRERTTFTRAQLDVLEALFGKTRYPDIFMREEVALKINLPESRVQVWFKNRRAKCRQQLQQQTNTQISSKSSSSKTSSISASSNIKGSNSSNSSSTKITTSKSLTGSTNSSIANTQNTSSITTSSPNLPITPTTSVSPPINVICKKESAPSNYDSSPLNKNNLSSLSHHYNSNDTLRISGKESSPSDSISNVHGYGVTPKQELYNSPKRLDYSSKLDYSEKSFGSSLVKDQYSSRLTGNLTPLGSNSSIMTTPSPPITPQSLNGPGNVYHPDNYNSFHWPGSSDYIRSYSSTHHHQGYGQSAYNSPYYPSQMEYFNGSSVNQAHGGHHSHNLTANGNQLYNQVSFGNPSSPSAWPSHHNILTSGAESPENQSQNSPHLSMLQASQITNFPNSGNSYFAPEKYGINMV</sequence>
<keyword evidence="10" id="KW-1185">Reference proteome</keyword>
<dbReference type="RefSeq" id="XP_052748009.1">
    <property type="nucleotide sequence ID" value="XM_052892049.1"/>
</dbReference>
<comment type="subcellular location">
    <subcellularLocation>
        <location evidence="1 6 7">Nucleus</location>
    </subcellularLocation>
</comment>
<keyword evidence="4 6" id="KW-0371">Homeobox</keyword>
<dbReference type="Pfam" id="PF00046">
    <property type="entry name" value="Homeodomain"/>
    <property type="match status" value="1"/>
</dbReference>
<name>A0ABM3M998_GALME</name>
<dbReference type="PROSITE" id="PS50071">
    <property type="entry name" value="HOMEOBOX_2"/>
    <property type="match status" value="1"/>
</dbReference>
<feature type="compositionally biased region" description="Low complexity" evidence="8">
    <location>
        <begin position="246"/>
        <end position="264"/>
    </location>
</feature>
<feature type="region of interest" description="Disordered" evidence="8">
    <location>
        <begin position="433"/>
        <end position="468"/>
    </location>
</feature>
<evidence type="ECO:0000256" key="4">
    <source>
        <dbReference type="ARBA" id="ARBA00023155"/>
    </source>
</evidence>
<dbReference type="Proteomes" id="UP001652740">
    <property type="component" value="Unplaced"/>
</dbReference>
<dbReference type="PANTHER" id="PTHR45793">
    <property type="entry name" value="HOMEOBOX PROTEIN"/>
    <property type="match status" value="1"/>
</dbReference>
<keyword evidence="3 6" id="KW-0238">DNA-binding</keyword>
<dbReference type="PROSITE" id="PS00027">
    <property type="entry name" value="HOMEOBOX_1"/>
    <property type="match status" value="1"/>
</dbReference>
<evidence type="ECO:0000313" key="10">
    <source>
        <dbReference type="Proteomes" id="UP001652740"/>
    </source>
</evidence>
<evidence type="ECO:0000313" key="11">
    <source>
        <dbReference type="RefSeq" id="XP_052748009.1"/>
    </source>
</evidence>
<dbReference type="InterPro" id="IPR001356">
    <property type="entry name" value="HD"/>
</dbReference>
<dbReference type="InterPro" id="IPR017970">
    <property type="entry name" value="Homeobox_CS"/>
</dbReference>
<dbReference type="SUPFAM" id="SSF46689">
    <property type="entry name" value="Homeodomain-like"/>
    <property type="match status" value="1"/>
</dbReference>
<dbReference type="GeneID" id="128200054"/>
<feature type="compositionally biased region" description="Low complexity" evidence="8">
    <location>
        <begin position="8"/>
        <end position="23"/>
    </location>
</feature>
<feature type="region of interest" description="Disordered" evidence="8">
    <location>
        <begin position="149"/>
        <end position="293"/>
    </location>
</feature>
<evidence type="ECO:0000256" key="5">
    <source>
        <dbReference type="ARBA" id="ARBA00023242"/>
    </source>
</evidence>
<feature type="DNA-binding region" description="Homeobox" evidence="6">
    <location>
        <begin position="91"/>
        <end position="150"/>
    </location>
</feature>
<keyword evidence="2" id="KW-0217">Developmental protein</keyword>
<evidence type="ECO:0000256" key="3">
    <source>
        <dbReference type="ARBA" id="ARBA00023125"/>
    </source>
</evidence>
<evidence type="ECO:0000256" key="2">
    <source>
        <dbReference type="ARBA" id="ARBA00022473"/>
    </source>
</evidence>
<accession>A0ABM3M998</accession>
<dbReference type="PANTHER" id="PTHR45793:SF5">
    <property type="entry name" value="HOMEOTIC PROTEIN OCELLILESS"/>
    <property type="match status" value="1"/>
</dbReference>
<feature type="compositionally biased region" description="Low complexity" evidence="8">
    <location>
        <begin position="149"/>
        <end position="231"/>
    </location>
</feature>
<feature type="region of interest" description="Disordered" evidence="8">
    <location>
        <begin position="1"/>
        <end position="26"/>
    </location>
</feature>